<organism evidence="2 3">
    <name type="scientific">Corynebacterium tuberculostearicum</name>
    <dbReference type="NCBI Taxonomy" id="38304"/>
    <lineage>
        <taxon>Bacteria</taxon>
        <taxon>Bacillati</taxon>
        <taxon>Actinomycetota</taxon>
        <taxon>Actinomycetes</taxon>
        <taxon>Mycobacteriales</taxon>
        <taxon>Corynebacteriaceae</taxon>
        <taxon>Corynebacterium</taxon>
    </lineage>
</organism>
<sequence>MTNHSPYSQQQEEPKKKKPFYKRWWVWLIAVLLVLTIAGLFIDDDFSSEEEKQQAWEAYKCKYYSDLTAQPEGTKLSMEVMRDEISVSERAEAMRWSKKLIKAGNSKTVGDVIDREDTPTSHNMCSGWLWEHKKKEPGFWDNYDSFTLENARNEGVVS</sequence>
<comment type="caution">
    <text evidence="2">The sequence shown here is derived from an EMBL/GenBank/DDBJ whole genome shotgun (WGS) entry which is preliminary data.</text>
</comment>
<gene>
    <name evidence="2" type="ORF">RAE03_10395</name>
</gene>
<dbReference type="EMBL" id="JAVBIB010000019">
    <property type="protein sequence ID" value="MDV2420171.1"/>
    <property type="molecule type" value="Genomic_DNA"/>
</dbReference>
<protein>
    <submittedName>
        <fullName evidence="2">Uncharacterized protein</fullName>
    </submittedName>
</protein>
<keyword evidence="1" id="KW-0812">Transmembrane</keyword>
<name>A0AAE4SYA1_9CORY</name>
<reference evidence="2" key="1">
    <citation type="submission" date="2023-08" db="EMBL/GenBank/DDBJ databases">
        <title>Genomic characterization of the C. tuberculostearicum species complex, a ubiquitous member of the human skin microbiome.</title>
        <authorList>
            <person name="Ahmed N."/>
            <person name="Deming C."/>
            <person name="Conlan S."/>
            <person name="Segre J."/>
        </authorList>
    </citation>
    <scope>NUCLEOTIDE SEQUENCE</scope>
    <source>
        <strain evidence="2">CTNIH22</strain>
    </source>
</reference>
<feature type="transmembrane region" description="Helical" evidence="1">
    <location>
        <begin position="24"/>
        <end position="42"/>
    </location>
</feature>
<accession>A0AAE4SYA1</accession>
<evidence type="ECO:0000313" key="3">
    <source>
        <dbReference type="Proteomes" id="UP001185706"/>
    </source>
</evidence>
<dbReference type="AlphaFoldDB" id="A0AAE4SYA1"/>
<evidence type="ECO:0000256" key="1">
    <source>
        <dbReference type="SAM" id="Phobius"/>
    </source>
</evidence>
<keyword evidence="1" id="KW-1133">Transmembrane helix</keyword>
<dbReference type="Proteomes" id="UP001185706">
    <property type="component" value="Unassembled WGS sequence"/>
</dbReference>
<dbReference type="RefSeq" id="WP_316993764.1">
    <property type="nucleotide sequence ID" value="NZ_JAVBIB010000019.1"/>
</dbReference>
<keyword evidence="1" id="KW-0472">Membrane</keyword>
<proteinExistence type="predicted"/>
<evidence type="ECO:0000313" key="2">
    <source>
        <dbReference type="EMBL" id="MDV2420171.1"/>
    </source>
</evidence>